<evidence type="ECO:0000313" key="3">
    <source>
        <dbReference type="Proteomes" id="UP000186607"/>
    </source>
</evidence>
<comment type="caution">
    <text evidence="2">The sequence shown here is derived from an EMBL/GenBank/DDBJ whole genome shotgun (WGS) entry which is preliminary data.</text>
</comment>
<dbReference type="STRING" id="249408.BOO71_0006349"/>
<accession>A0A1U7NZS8</accession>
<dbReference type="AlphaFoldDB" id="A0A1U7NZS8"/>
<dbReference type="Proteomes" id="UP000186607">
    <property type="component" value="Unassembled WGS sequence"/>
</dbReference>
<feature type="transmembrane region" description="Helical" evidence="1">
    <location>
        <begin position="6"/>
        <end position="26"/>
    </location>
</feature>
<proteinExistence type="predicted"/>
<keyword evidence="1" id="KW-0472">Membrane</keyword>
<dbReference type="EMBL" id="MSTI01000068">
    <property type="protein sequence ID" value="OLV18418.1"/>
    <property type="molecule type" value="Genomic_DNA"/>
</dbReference>
<protein>
    <submittedName>
        <fullName evidence="2">Uncharacterized protein</fullName>
    </submittedName>
</protein>
<keyword evidence="1" id="KW-0812">Transmembrane</keyword>
<gene>
    <name evidence="2" type="ORF">BOO71_0006349</name>
</gene>
<sequence length="74" mass="8327">MTAMKTSNVLYILGYASIILSATNFLRGKTKDGQEQDIKERDGLFLGHWAPTFFILGKVAEDREKDGRSLLDFS</sequence>
<reference evidence="2 3" key="1">
    <citation type="submission" date="2017-01" db="EMBL/GenBank/DDBJ databases">
        <title>Genome Analysis of Deinococcus marmoris KOPRI26562.</title>
        <authorList>
            <person name="Kim J.H."/>
            <person name="Oh H.-M."/>
        </authorList>
    </citation>
    <scope>NUCLEOTIDE SEQUENCE [LARGE SCALE GENOMIC DNA]</scope>
    <source>
        <strain evidence="2 3">KOPRI26562</strain>
    </source>
</reference>
<keyword evidence="3" id="KW-1185">Reference proteome</keyword>
<evidence type="ECO:0000313" key="2">
    <source>
        <dbReference type="EMBL" id="OLV18418.1"/>
    </source>
</evidence>
<name>A0A1U7NZS8_9DEIO</name>
<evidence type="ECO:0000256" key="1">
    <source>
        <dbReference type="SAM" id="Phobius"/>
    </source>
</evidence>
<keyword evidence="1" id="KW-1133">Transmembrane helix</keyword>
<organism evidence="2 3">
    <name type="scientific">Deinococcus marmoris</name>
    <dbReference type="NCBI Taxonomy" id="249408"/>
    <lineage>
        <taxon>Bacteria</taxon>
        <taxon>Thermotogati</taxon>
        <taxon>Deinococcota</taxon>
        <taxon>Deinococci</taxon>
        <taxon>Deinococcales</taxon>
        <taxon>Deinococcaceae</taxon>
        <taxon>Deinococcus</taxon>
    </lineage>
</organism>